<feature type="non-terminal residue" evidence="2">
    <location>
        <position position="1"/>
    </location>
</feature>
<feature type="compositionally biased region" description="Polar residues" evidence="1">
    <location>
        <begin position="1"/>
        <end position="12"/>
    </location>
</feature>
<feature type="compositionally biased region" description="Basic and acidic residues" evidence="1">
    <location>
        <begin position="178"/>
        <end position="213"/>
    </location>
</feature>
<feature type="compositionally biased region" description="Basic and acidic residues" evidence="1">
    <location>
        <begin position="34"/>
        <end position="58"/>
    </location>
</feature>
<evidence type="ECO:0000313" key="2">
    <source>
        <dbReference type="EMBL" id="AEI30442.1"/>
    </source>
</evidence>
<feature type="compositionally biased region" description="Basic and acidic residues" evidence="1">
    <location>
        <begin position="109"/>
        <end position="159"/>
    </location>
</feature>
<feature type="compositionally biased region" description="Basic residues" evidence="1">
    <location>
        <begin position="59"/>
        <end position="69"/>
    </location>
</feature>
<feature type="region of interest" description="Disordered" evidence="1">
    <location>
        <begin position="1"/>
        <end position="259"/>
    </location>
</feature>
<dbReference type="EMBL" id="JF805134">
    <property type="protein sequence ID" value="AEI30442.1"/>
    <property type="molecule type" value="Genomic_DNA"/>
</dbReference>
<dbReference type="AlphaFoldDB" id="F8UHD5"/>
<name>F8UHD5_9ZZZZ</name>
<keyword evidence="2" id="KW-0032">Aminotransferase</keyword>
<proteinExistence type="predicted"/>
<gene>
    <name evidence="2" type="ORF">LDC_03325</name>
</gene>
<sequence length="259" mass="29791">RCARWTSRTPGRSQHLEPAGAPLRRAAPTAPWRHARDGLRRRARRAAEPRSRGDDAARQGRRRGARHVPPRADLLQLVRFRDAEDEDGVLRGQGPRRARRHRVGHGRHGVGDQHVRPGDREVPRDQERRVRRAAGRDRADARHRGRGDRAVLGRTDPARRGGSAARRAARHQGRGHRAPRDVGRRAEPGRRRGRHDAQAGDYAHRGHGFEPRSRGHRRRARQHRRVRRERQQVPARVRRPRIGLRSPGRLADHRRRQAA</sequence>
<feature type="compositionally biased region" description="Basic residues" evidence="1">
    <location>
        <begin position="167"/>
        <end position="177"/>
    </location>
</feature>
<organism evidence="2">
    <name type="scientific">uncultured microorganism</name>
    <dbReference type="NCBI Taxonomy" id="358574"/>
    <lineage>
        <taxon>unclassified sequences</taxon>
        <taxon>environmental samples</taxon>
    </lineage>
</organism>
<protein>
    <submittedName>
        <fullName evidence="2">Aminotransferase class V</fullName>
    </submittedName>
</protein>
<feature type="non-terminal residue" evidence="2">
    <location>
        <position position="259"/>
    </location>
</feature>
<keyword evidence="2" id="KW-0808">Transferase</keyword>
<feature type="compositionally biased region" description="Basic residues" evidence="1">
    <location>
        <begin position="94"/>
        <end position="108"/>
    </location>
</feature>
<feature type="compositionally biased region" description="Basic residues" evidence="1">
    <location>
        <begin position="214"/>
        <end position="228"/>
    </location>
</feature>
<accession>F8UHD5</accession>
<dbReference type="GO" id="GO:0008483">
    <property type="term" value="F:transaminase activity"/>
    <property type="evidence" value="ECO:0007669"/>
    <property type="project" value="UniProtKB-KW"/>
</dbReference>
<reference evidence="2" key="1">
    <citation type="submission" date="2011-04" db="EMBL/GenBank/DDBJ databases">
        <title>Taxonomic and functional metagenomic profiling of the microbial community in the anoxic sediment of a brackish shallow lake (Laguna de Carrizo Central Spain).</title>
        <authorList>
            <consortium name="CONSOLIDER consortium CSD2007-00005"/>
            <person name="Guazzaroni M.-E."/>
            <person name="Richter M."/>
            <person name="Garcia-Salamanca A."/>
            <person name="Yarza P."/>
            <person name="Ferrer M."/>
        </authorList>
    </citation>
    <scope>NUCLEOTIDE SEQUENCE</scope>
</reference>
<evidence type="ECO:0000256" key="1">
    <source>
        <dbReference type="SAM" id="MobiDB-lite"/>
    </source>
</evidence>